<dbReference type="Pfam" id="PF06201">
    <property type="entry name" value="PITH"/>
    <property type="match status" value="1"/>
</dbReference>
<organism evidence="3 4">
    <name type="scientific">Dictyostelium firmibasis</name>
    <dbReference type="NCBI Taxonomy" id="79012"/>
    <lineage>
        <taxon>Eukaryota</taxon>
        <taxon>Amoebozoa</taxon>
        <taxon>Evosea</taxon>
        <taxon>Eumycetozoa</taxon>
        <taxon>Dictyostelia</taxon>
        <taxon>Dictyosteliales</taxon>
        <taxon>Dictyosteliaceae</taxon>
        <taxon>Dictyostelium</taxon>
    </lineage>
</organism>
<dbReference type="PANTHER" id="PTHR12175">
    <property type="entry name" value="AD039 HT014 THIOREDOXIN FAMILY TRP26"/>
    <property type="match status" value="1"/>
</dbReference>
<dbReference type="PROSITE" id="PS51532">
    <property type="entry name" value="PITH"/>
    <property type="match status" value="1"/>
</dbReference>
<dbReference type="GO" id="GO:0005737">
    <property type="term" value="C:cytoplasm"/>
    <property type="evidence" value="ECO:0007669"/>
    <property type="project" value="UniProtKB-ARBA"/>
</dbReference>
<dbReference type="Gene3D" id="2.60.120.470">
    <property type="entry name" value="PITH domain"/>
    <property type="match status" value="1"/>
</dbReference>
<dbReference type="PANTHER" id="PTHR12175:SF1">
    <property type="entry name" value="PITH DOMAIN-CONTAINING PROTEIN 1"/>
    <property type="match status" value="1"/>
</dbReference>
<feature type="domain" description="PITH" evidence="2">
    <location>
        <begin position="11"/>
        <end position="184"/>
    </location>
</feature>
<evidence type="ECO:0000313" key="4">
    <source>
        <dbReference type="Proteomes" id="UP001344447"/>
    </source>
</evidence>
<gene>
    <name evidence="3" type="ORF">RB653_004709</name>
</gene>
<keyword evidence="4" id="KW-1185">Reference proteome</keyword>
<dbReference type="InterPro" id="IPR010400">
    <property type="entry name" value="PITH_dom"/>
</dbReference>
<protein>
    <recommendedName>
        <fullName evidence="2">PITH domain-containing protein</fullName>
    </recommendedName>
</protein>
<accession>A0AAN7U014</accession>
<dbReference type="EMBL" id="JAVFKY010000001">
    <property type="protein sequence ID" value="KAK5583119.1"/>
    <property type="molecule type" value="Genomic_DNA"/>
</dbReference>
<evidence type="ECO:0000259" key="2">
    <source>
        <dbReference type="PROSITE" id="PS51532"/>
    </source>
</evidence>
<comment type="similarity">
    <text evidence="1">Belongs to the PITHD1 family.</text>
</comment>
<reference evidence="3 4" key="1">
    <citation type="submission" date="2023-11" db="EMBL/GenBank/DDBJ databases">
        <title>Dfirmibasis_genome.</title>
        <authorList>
            <person name="Edelbroek B."/>
            <person name="Kjellin J."/>
            <person name="Jerlstrom-Hultqvist J."/>
            <person name="Soderbom F."/>
        </authorList>
    </citation>
    <scope>NUCLEOTIDE SEQUENCE [LARGE SCALE GENOMIC DNA]</scope>
    <source>
        <strain evidence="3 4">TNS-C-14</strain>
    </source>
</reference>
<name>A0AAN7U014_9MYCE</name>
<dbReference type="SUPFAM" id="SSF49785">
    <property type="entry name" value="Galactose-binding domain-like"/>
    <property type="match status" value="1"/>
</dbReference>
<dbReference type="Proteomes" id="UP001344447">
    <property type="component" value="Unassembled WGS sequence"/>
</dbReference>
<dbReference type="InterPro" id="IPR008979">
    <property type="entry name" value="Galactose-bd-like_sf"/>
</dbReference>
<dbReference type="InterPro" id="IPR037047">
    <property type="entry name" value="PITH_dom_sf"/>
</dbReference>
<dbReference type="InterPro" id="IPR045099">
    <property type="entry name" value="PITH1-like"/>
</dbReference>
<proteinExistence type="inferred from homology"/>
<comment type="caution">
    <text evidence="3">The sequence shown here is derived from an EMBL/GenBank/DDBJ whole genome shotgun (WGS) entry which is preliminary data.</text>
</comment>
<dbReference type="AlphaFoldDB" id="A0AAN7U014"/>
<evidence type="ECO:0000313" key="3">
    <source>
        <dbReference type="EMBL" id="KAK5583119.1"/>
    </source>
</evidence>
<sequence>MAHQCNDSSHSHGVDDGIEYSLNRYLDTGTITCLNEKVKGSVQHIFKSWEDRHELKHFVESCDDEELIINIPFGAVTQIKSIIIIGGDGGSSPNKMKAYINNSNIDFGNIRSYACTQEWNLHEDFEGQIGYSTKPTKFNNINHLTLYFPSNFGSPTTKIFFIALKGVYTSAKREIVNTVYESKPQLQDHKSDIFNGVSHDLS</sequence>
<evidence type="ECO:0000256" key="1">
    <source>
        <dbReference type="ARBA" id="ARBA00025788"/>
    </source>
</evidence>